<feature type="transmembrane region" description="Helical" evidence="1">
    <location>
        <begin position="355"/>
        <end position="374"/>
    </location>
</feature>
<organism evidence="2 3">
    <name type="scientific">Candidatus Danuiimicrobium aquiferis</name>
    <dbReference type="NCBI Taxonomy" id="1801832"/>
    <lineage>
        <taxon>Bacteria</taxon>
        <taxon>Pseudomonadati</taxon>
        <taxon>Candidatus Omnitrophota</taxon>
        <taxon>Candidatus Danuiimicrobium</taxon>
    </lineage>
</organism>
<dbReference type="Pfam" id="PF05137">
    <property type="entry name" value="PilN"/>
    <property type="match status" value="1"/>
</dbReference>
<dbReference type="InterPro" id="IPR050696">
    <property type="entry name" value="FtsA/MreB"/>
</dbReference>
<evidence type="ECO:0000313" key="3">
    <source>
        <dbReference type="Proteomes" id="UP000178187"/>
    </source>
</evidence>
<accession>A0A1G1KWH3</accession>
<evidence type="ECO:0000313" key="2">
    <source>
        <dbReference type="EMBL" id="OGW96919.1"/>
    </source>
</evidence>
<keyword evidence="1" id="KW-1133">Transmembrane helix</keyword>
<comment type="caution">
    <text evidence="2">The sequence shown here is derived from an EMBL/GenBank/DDBJ whole genome shotgun (WGS) entry which is preliminary data.</text>
</comment>
<proteinExistence type="predicted"/>
<sequence length="505" mass="57654">METLETTISTQQKFGTIPQKSKSLMDLVGIDLSGNIVKIVHAKVQGGRIVAENVVHNKFAENADDEISQFIVKTLKKFRVRTKKAICVIPSKLLITKNVDMPSRDRNEIDKIVDLQAGRFTPYSRTEIVIDYLCMDTPEQYYTNVFLIIMHRKMVERYLKIFEKAQLDLDKVAVSSEGMGIAYHHIADTKLADTPVGGIHFSNDCSDLTIIDRQQLVFIRNIPIGLDHLKENKEWALGEFLKQLNKSMLTYQNQGVGRPIAVLVVTGLVEELDYIEKEIRESVPYVFASKIPIKMVPYQTYFSFRDGTTEGARGDGKMSFFEILSCLFSYPRLQIDLIPKEIKLKRKFQESGHDVIMIAILLFVNMFLICGFLAGKMVIKSNYLENLTQLYKKTVEESNSIRQMADRTKFLRSILESRGKGLGAFQRVTGMIGQEIYLSEFRYGNDRKIVIVGTADSMSRVFNFVTELEQSGYFESVKTNQTKSRREAGKDVADFEIETVIRENI</sequence>
<dbReference type="PANTHER" id="PTHR32432">
    <property type="entry name" value="CELL DIVISION PROTEIN FTSA-RELATED"/>
    <property type="match status" value="1"/>
</dbReference>
<dbReference type="Proteomes" id="UP000178187">
    <property type="component" value="Unassembled WGS sequence"/>
</dbReference>
<name>A0A1G1KWH3_9BACT</name>
<dbReference type="SUPFAM" id="SSF53067">
    <property type="entry name" value="Actin-like ATPase domain"/>
    <property type="match status" value="1"/>
</dbReference>
<dbReference type="Gene3D" id="3.30.420.40">
    <property type="match status" value="2"/>
</dbReference>
<dbReference type="Gene3D" id="3.30.1490.300">
    <property type="match status" value="1"/>
</dbReference>
<dbReference type="InterPro" id="IPR005883">
    <property type="entry name" value="PilM"/>
</dbReference>
<dbReference type="PANTHER" id="PTHR32432:SF3">
    <property type="entry name" value="ETHANOLAMINE UTILIZATION PROTEIN EUTJ"/>
    <property type="match status" value="1"/>
</dbReference>
<protein>
    <recommendedName>
        <fullName evidence="4">SHS2 domain-containing protein</fullName>
    </recommendedName>
</protein>
<dbReference type="EMBL" id="MHFR01000045">
    <property type="protein sequence ID" value="OGW96919.1"/>
    <property type="molecule type" value="Genomic_DNA"/>
</dbReference>
<dbReference type="InterPro" id="IPR007813">
    <property type="entry name" value="PilN"/>
</dbReference>
<reference evidence="2 3" key="1">
    <citation type="journal article" date="2016" name="Nat. Commun.">
        <title>Thousands of microbial genomes shed light on interconnected biogeochemical processes in an aquifer system.</title>
        <authorList>
            <person name="Anantharaman K."/>
            <person name="Brown C.T."/>
            <person name="Hug L.A."/>
            <person name="Sharon I."/>
            <person name="Castelle C.J."/>
            <person name="Probst A.J."/>
            <person name="Thomas B.C."/>
            <person name="Singh A."/>
            <person name="Wilkins M.J."/>
            <person name="Karaoz U."/>
            <person name="Brodie E.L."/>
            <person name="Williams K.H."/>
            <person name="Hubbard S.S."/>
            <person name="Banfield J.F."/>
        </authorList>
    </citation>
    <scope>NUCLEOTIDE SEQUENCE [LARGE SCALE GENOMIC DNA]</scope>
</reference>
<evidence type="ECO:0008006" key="4">
    <source>
        <dbReference type="Google" id="ProtNLM"/>
    </source>
</evidence>
<gene>
    <name evidence="2" type="ORF">A3G33_02860</name>
</gene>
<evidence type="ECO:0000256" key="1">
    <source>
        <dbReference type="SAM" id="Phobius"/>
    </source>
</evidence>
<dbReference type="Pfam" id="PF11104">
    <property type="entry name" value="PilM_2"/>
    <property type="match status" value="1"/>
</dbReference>
<dbReference type="AlphaFoldDB" id="A0A1G1KWH3"/>
<keyword evidence="1" id="KW-0472">Membrane</keyword>
<dbReference type="InterPro" id="IPR043129">
    <property type="entry name" value="ATPase_NBD"/>
</dbReference>
<keyword evidence="1" id="KW-0812">Transmembrane</keyword>